<dbReference type="SUPFAM" id="SSF54928">
    <property type="entry name" value="RNA-binding domain, RBD"/>
    <property type="match status" value="1"/>
</dbReference>
<accession>A0A0N0RU38</accession>
<dbReference type="AlphaFoldDB" id="A0A0N0RU38"/>
<dbReference type="STRING" id="150374.A0A0N0RU38"/>
<feature type="compositionally biased region" description="Polar residues" evidence="1">
    <location>
        <begin position="18"/>
        <end position="36"/>
    </location>
</feature>
<dbReference type="InterPro" id="IPR012677">
    <property type="entry name" value="Nucleotide-bd_a/b_plait_sf"/>
</dbReference>
<gene>
    <name evidence="2" type="ORF">ESCO_002025</name>
</gene>
<dbReference type="Proteomes" id="UP000053831">
    <property type="component" value="Unassembled WGS sequence"/>
</dbReference>
<evidence type="ECO:0000256" key="1">
    <source>
        <dbReference type="SAM" id="MobiDB-lite"/>
    </source>
</evidence>
<feature type="region of interest" description="Disordered" evidence="1">
    <location>
        <begin position="1"/>
        <end position="42"/>
    </location>
</feature>
<keyword evidence="3" id="KW-1185">Reference proteome</keyword>
<feature type="region of interest" description="Disordered" evidence="1">
    <location>
        <begin position="232"/>
        <end position="275"/>
    </location>
</feature>
<evidence type="ECO:0000313" key="3">
    <source>
        <dbReference type="Proteomes" id="UP000053831"/>
    </source>
</evidence>
<proteinExistence type="predicted"/>
<dbReference type="OrthoDB" id="3508416at2759"/>
<dbReference type="EMBL" id="LGSR01000006">
    <property type="protein sequence ID" value="KOS22345.1"/>
    <property type="molecule type" value="Genomic_DNA"/>
</dbReference>
<reference evidence="2 3" key="1">
    <citation type="submission" date="2015-07" db="EMBL/GenBank/DDBJ databases">
        <title>The genome of the fungus Escovopsis weberi, a specialized disease agent of ant agriculture.</title>
        <authorList>
            <person name="de Man T.J."/>
            <person name="Stajich J.E."/>
            <person name="Kubicek C.P."/>
            <person name="Chenthamara K."/>
            <person name="Atanasova L."/>
            <person name="Druzhinina I.S."/>
            <person name="Birnbaum S."/>
            <person name="Barribeau S.M."/>
            <person name="Teiling C."/>
            <person name="Suen G."/>
            <person name="Currie C."/>
            <person name="Gerardo N.M."/>
        </authorList>
    </citation>
    <scope>NUCLEOTIDE SEQUENCE [LARGE SCALE GENOMIC DNA]</scope>
</reference>
<dbReference type="InterPro" id="IPR035979">
    <property type="entry name" value="RBD_domain_sf"/>
</dbReference>
<protein>
    <submittedName>
        <fullName evidence="2">Uncharacterized protein</fullName>
    </submittedName>
</protein>
<evidence type="ECO:0000313" key="2">
    <source>
        <dbReference type="EMBL" id="KOS22345.1"/>
    </source>
</evidence>
<feature type="compositionally biased region" description="Pro residues" evidence="1">
    <location>
        <begin position="261"/>
        <end position="270"/>
    </location>
</feature>
<dbReference type="Gene3D" id="3.30.70.330">
    <property type="match status" value="1"/>
</dbReference>
<sequence length="536" mass="58303">MAAEGGNSNPGGGVVSRLSLSPDSSEPGTTPKTPECTSIDCDFGAGNHTHGVSMGMTPTPPPSVKGPSLLAGLDACRIAESHPFAIGPLHFGAGRPNNIWSSRGGISAGNSIGRSGELSHIWTNRQTTPPRAAASQAIRDHAQDASYLRWASLESENARLEQQQTSASGHVQDDPLDAGHAFHQQQHHQHRARPFDDDTFDFLGSQIVQDLGVDVLRISPPNANLHPLRLPPQPSASHGFPPRQAAPGIPLMPLIQGPVRQPLPPPPPPSSGLADIQGSNTGIISTGFTPMHAVNEQARAACGLADAPGPRQISTRFSMRYHGMHTEANASAEHLTSEQNCALWLTNLPPDVTPRQLLSAIRKVGRIWCSFINYPDYQSHHTAAAKVVFFSPKATQQFLSDSWTKGLYIGTNRVRVSHNRIKSESKEDELATPKSRVLIITGRAEFVNEAYLTKYFKDRFIFQNDEVTELINAGGRAVLEWKFGSYRCQAQMGKMSLEKDRPYWLEKVEFGQDPCEVGDTYTSYGIAAERIQGRGL</sequence>
<name>A0A0N0RU38_ESCWE</name>
<organism evidence="2 3">
    <name type="scientific">Escovopsis weberi</name>
    <dbReference type="NCBI Taxonomy" id="150374"/>
    <lineage>
        <taxon>Eukaryota</taxon>
        <taxon>Fungi</taxon>
        <taxon>Dikarya</taxon>
        <taxon>Ascomycota</taxon>
        <taxon>Pezizomycotina</taxon>
        <taxon>Sordariomycetes</taxon>
        <taxon>Hypocreomycetidae</taxon>
        <taxon>Hypocreales</taxon>
        <taxon>Hypocreaceae</taxon>
        <taxon>Escovopsis</taxon>
    </lineage>
</organism>
<comment type="caution">
    <text evidence="2">The sequence shown here is derived from an EMBL/GenBank/DDBJ whole genome shotgun (WGS) entry which is preliminary data.</text>
</comment>
<dbReference type="GO" id="GO:0003676">
    <property type="term" value="F:nucleic acid binding"/>
    <property type="evidence" value="ECO:0007669"/>
    <property type="project" value="InterPro"/>
</dbReference>